<dbReference type="Proteomes" id="UP000178315">
    <property type="component" value="Unassembled WGS sequence"/>
</dbReference>
<comment type="caution">
    <text evidence="2">The sequence shown here is derived from an EMBL/GenBank/DDBJ whole genome shotgun (WGS) entry which is preliminary data.</text>
</comment>
<sequence>MTSVTYKKYATSIRIETLKMIARAKSSHIGSNFSAIDILTVLYNGILRVNPKNQHAPNRDRFILSKGHACASLYAILADKGFFSKKLLETFYLPGGILAGHVVHSAPGVEISTGSLGHGLPVAAGMALAAKRDRKKWRVFCLLSDGELDEGSNWESILFAPHHSLDNLTIIIDYNKIQSLGDTNKTINLEPLAAKLKSFNWAVREIDGHNFQAIERALTSLPKQKNKPTCIIAHTIKGKGVSFMENSLIWHYKSSNEEEFERALKELQEK</sequence>
<dbReference type="EMBL" id="MHJU01000023">
    <property type="protein sequence ID" value="OGY72793.1"/>
    <property type="molecule type" value="Genomic_DNA"/>
</dbReference>
<dbReference type="PANTHER" id="PTHR47514">
    <property type="entry name" value="TRANSKETOLASE N-TERMINAL SECTION-RELATED"/>
    <property type="match status" value="1"/>
</dbReference>
<organism evidence="2 3">
    <name type="scientific">Candidatus Jacksonbacteria bacterium RIFCSPLOWO2_02_FULL_44_20</name>
    <dbReference type="NCBI Taxonomy" id="1798460"/>
    <lineage>
        <taxon>Bacteria</taxon>
        <taxon>Candidatus Jacksoniibacteriota</taxon>
    </lineage>
</organism>
<dbReference type="CDD" id="cd02012">
    <property type="entry name" value="TPP_TK"/>
    <property type="match status" value="1"/>
</dbReference>
<evidence type="ECO:0000259" key="1">
    <source>
        <dbReference type="Pfam" id="PF00456"/>
    </source>
</evidence>
<dbReference type="PANTHER" id="PTHR47514:SF2">
    <property type="entry name" value="TRANSKETOLASE"/>
    <property type="match status" value="1"/>
</dbReference>
<gene>
    <name evidence="2" type="ORF">A3H61_02470</name>
</gene>
<accession>A0A1G2A7A9</accession>
<name>A0A1G2A7A9_9BACT</name>
<dbReference type="InterPro" id="IPR029061">
    <property type="entry name" value="THDP-binding"/>
</dbReference>
<feature type="domain" description="Transketolase N-terminal" evidence="1">
    <location>
        <begin position="7"/>
        <end position="261"/>
    </location>
</feature>
<protein>
    <submittedName>
        <fullName evidence="2">Transketolase</fullName>
    </submittedName>
</protein>
<dbReference type="InterPro" id="IPR005474">
    <property type="entry name" value="Transketolase_N"/>
</dbReference>
<dbReference type="SUPFAM" id="SSF52518">
    <property type="entry name" value="Thiamin diphosphate-binding fold (THDP-binding)"/>
    <property type="match status" value="1"/>
</dbReference>
<proteinExistence type="predicted"/>
<evidence type="ECO:0000313" key="2">
    <source>
        <dbReference type="EMBL" id="OGY72793.1"/>
    </source>
</evidence>
<dbReference type="Pfam" id="PF00456">
    <property type="entry name" value="Transketolase_N"/>
    <property type="match status" value="1"/>
</dbReference>
<evidence type="ECO:0000313" key="3">
    <source>
        <dbReference type="Proteomes" id="UP000178315"/>
    </source>
</evidence>
<dbReference type="AlphaFoldDB" id="A0A1G2A7A9"/>
<reference evidence="2 3" key="1">
    <citation type="journal article" date="2016" name="Nat. Commun.">
        <title>Thousands of microbial genomes shed light on interconnected biogeochemical processes in an aquifer system.</title>
        <authorList>
            <person name="Anantharaman K."/>
            <person name="Brown C.T."/>
            <person name="Hug L.A."/>
            <person name="Sharon I."/>
            <person name="Castelle C.J."/>
            <person name="Probst A.J."/>
            <person name="Thomas B.C."/>
            <person name="Singh A."/>
            <person name="Wilkins M.J."/>
            <person name="Karaoz U."/>
            <person name="Brodie E.L."/>
            <person name="Williams K.H."/>
            <person name="Hubbard S.S."/>
            <person name="Banfield J.F."/>
        </authorList>
    </citation>
    <scope>NUCLEOTIDE SEQUENCE [LARGE SCALE GENOMIC DNA]</scope>
</reference>
<dbReference type="Gene3D" id="3.40.50.970">
    <property type="match status" value="1"/>
</dbReference>